<feature type="transmembrane region" description="Helical" evidence="1">
    <location>
        <begin position="217"/>
        <end position="234"/>
    </location>
</feature>
<organism evidence="2 3">
    <name type="scientific">Bavariicoccus seileri</name>
    <dbReference type="NCBI Taxonomy" id="549685"/>
    <lineage>
        <taxon>Bacteria</taxon>
        <taxon>Bacillati</taxon>
        <taxon>Bacillota</taxon>
        <taxon>Bacilli</taxon>
        <taxon>Lactobacillales</taxon>
        <taxon>Enterococcaceae</taxon>
        <taxon>Bavariicoccus</taxon>
    </lineage>
</organism>
<comment type="caution">
    <text evidence="2">The sequence shown here is derived from an EMBL/GenBank/DDBJ whole genome shotgun (WGS) entry which is preliminary data.</text>
</comment>
<feature type="transmembrane region" description="Helical" evidence="1">
    <location>
        <begin position="146"/>
        <end position="163"/>
    </location>
</feature>
<feature type="transmembrane region" description="Helical" evidence="1">
    <location>
        <begin position="246"/>
        <end position="263"/>
    </location>
</feature>
<feature type="transmembrane region" description="Helical" evidence="1">
    <location>
        <begin position="194"/>
        <end position="211"/>
    </location>
</feature>
<protein>
    <recommendedName>
        <fullName evidence="4">Glycosyltransferase RgtA/B/C/D-like domain-containing protein</fullName>
    </recommendedName>
</protein>
<keyword evidence="1" id="KW-0812">Transmembrane</keyword>
<reference evidence="2 3" key="1">
    <citation type="journal article" date="2018" name="Nat. Biotechnol.">
        <title>A standardized bacterial taxonomy based on genome phylogeny substantially revises the tree of life.</title>
        <authorList>
            <person name="Parks D.H."/>
            <person name="Chuvochina M."/>
            <person name="Waite D.W."/>
            <person name="Rinke C."/>
            <person name="Skarshewski A."/>
            <person name="Chaumeil P.A."/>
            <person name="Hugenholtz P."/>
        </authorList>
    </citation>
    <scope>NUCLEOTIDE SEQUENCE [LARGE SCALE GENOMIC DNA]</scope>
    <source>
        <strain evidence="2">UBA11306</strain>
    </source>
</reference>
<dbReference type="STRING" id="1121105.GCA_000421665_01299"/>
<proteinExistence type="predicted"/>
<gene>
    <name evidence="2" type="ORF">DIW15_03340</name>
</gene>
<feature type="transmembrane region" description="Helical" evidence="1">
    <location>
        <begin position="405"/>
        <end position="423"/>
    </location>
</feature>
<dbReference type="EMBL" id="DQHO01000020">
    <property type="protein sequence ID" value="HCS93730.1"/>
    <property type="molecule type" value="Genomic_DNA"/>
</dbReference>
<evidence type="ECO:0000256" key="1">
    <source>
        <dbReference type="SAM" id="Phobius"/>
    </source>
</evidence>
<keyword evidence="1" id="KW-1133">Transmembrane helix</keyword>
<name>A0A3D4S4S5_9ENTE</name>
<evidence type="ECO:0000313" key="3">
    <source>
        <dbReference type="Proteomes" id="UP000262195"/>
    </source>
</evidence>
<sequence>MISITSDTKKKLSYFVVFCLFVINLMTMAYFCSKKEGYFIDEMYTMSLSNSTEGPFIIATDNKYYADDYLNDALTVQDGEQFNYKSVYMNQVEDVHPPLYYFLYHTLASFFPNQFTKWIGLSLNLGILSLTWIVLFLLIKLVTHSSAISALGASLFGFSVGAMNSVIYIRMYALMTLFVVIVSYFHVRLIYKKDYRLKTLLGIFLFTYLGIMTQYYFLVFSFFLTFSSILVLWLRKKIRFSIKYGGAVLGSVGLSVITFPAMIKHLTTGDRGAEASSSILHNLSNYDLMKSNMTAFSHVISDGIFVSHLKNTVFVLITLLVISTLVCVYRKQVKTNLTTTSVLAGTETIIVFLATSLLYLFLIAQISPYKVDRYVMPLFPILLTISFLSFLYACKISFTNKKVTIIVLTLLVVVSSFMGISRIKLNYLYPEKNPQKVKQLFTTNYNDSIFIYNQELVPSGQISEMAQLLYYANDFYSFDLSAYISHIKENKLDTQDKVIFMGYGVDKDETTRQILDGTNFTSAKQIKDYPRVYLFNVK</sequence>
<evidence type="ECO:0000313" key="2">
    <source>
        <dbReference type="EMBL" id="HCS93730.1"/>
    </source>
</evidence>
<feature type="transmembrane region" description="Helical" evidence="1">
    <location>
        <begin position="118"/>
        <end position="139"/>
    </location>
</feature>
<accession>A0A3D4S4S5</accession>
<evidence type="ECO:0008006" key="4">
    <source>
        <dbReference type="Google" id="ProtNLM"/>
    </source>
</evidence>
<feature type="transmembrane region" description="Helical" evidence="1">
    <location>
        <begin position="169"/>
        <end position="187"/>
    </location>
</feature>
<feature type="transmembrane region" description="Helical" evidence="1">
    <location>
        <begin position="12"/>
        <end position="31"/>
    </location>
</feature>
<dbReference type="AlphaFoldDB" id="A0A3D4S4S5"/>
<feature type="transmembrane region" description="Helical" evidence="1">
    <location>
        <begin position="341"/>
        <end position="362"/>
    </location>
</feature>
<feature type="transmembrane region" description="Helical" evidence="1">
    <location>
        <begin position="374"/>
        <end position="393"/>
    </location>
</feature>
<keyword evidence="1" id="KW-0472">Membrane</keyword>
<feature type="transmembrane region" description="Helical" evidence="1">
    <location>
        <begin position="312"/>
        <end position="329"/>
    </location>
</feature>
<dbReference type="Proteomes" id="UP000262195">
    <property type="component" value="Unassembled WGS sequence"/>
</dbReference>